<comment type="subunit">
    <text evidence="2">Homotetramer.</text>
</comment>
<keyword evidence="1 2" id="KW-0238">DNA-binding</keyword>
<dbReference type="PROSITE" id="PS50935">
    <property type="entry name" value="SSB"/>
    <property type="match status" value="1"/>
</dbReference>
<evidence type="ECO:0000256" key="3">
    <source>
        <dbReference type="PIRNR" id="PIRNR002070"/>
    </source>
</evidence>
<dbReference type="CDD" id="cd04496">
    <property type="entry name" value="SSB_OBF"/>
    <property type="match status" value="1"/>
</dbReference>
<dbReference type="HAMAP" id="MF_00984">
    <property type="entry name" value="SSB"/>
    <property type="match status" value="1"/>
</dbReference>
<evidence type="ECO:0000256" key="1">
    <source>
        <dbReference type="ARBA" id="ARBA00023125"/>
    </source>
</evidence>
<dbReference type="GO" id="GO:0006260">
    <property type="term" value="P:DNA replication"/>
    <property type="evidence" value="ECO:0007669"/>
    <property type="project" value="UniProtKB-UniRule"/>
</dbReference>
<dbReference type="Pfam" id="PF00436">
    <property type="entry name" value="SSB"/>
    <property type="match status" value="1"/>
</dbReference>
<evidence type="ECO:0000313" key="5">
    <source>
        <dbReference type="Proteomes" id="UP000198577"/>
    </source>
</evidence>
<accession>A0A1I5UUE9</accession>
<comment type="function">
    <text evidence="2">Plays an important role in DNA replication, recombination and repair. Binds to ssDNA and to an array of partner proteins to recruit them to their sites of action during DNA metabolism.</text>
</comment>
<protein>
    <recommendedName>
        <fullName evidence="2 3">Single-stranded DNA-binding protein</fullName>
        <shortName evidence="2">SSB</shortName>
    </recommendedName>
</protein>
<reference evidence="4 5" key="1">
    <citation type="submission" date="2016-10" db="EMBL/GenBank/DDBJ databases">
        <authorList>
            <person name="de Groot N.N."/>
        </authorList>
    </citation>
    <scope>NUCLEOTIDE SEQUENCE [LARGE SCALE GENOMIC DNA]</scope>
    <source>
        <strain evidence="4 5">DSM 20678</strain>
    </source>
</reference>
<dbReference type="InterPro" id="IPR012340">
    <property type="entry name" value="NA-bd_OB-fold"/>
</dbReference>
<keyword evidence="2" id="KW-0234">DNA repair</keyword>
<dbReference type="AlphaFoldDB" id="A0A1I5UUE9"/>
<gene>
    <name evidence="4" type="ORF">SAMN05444406_10863</name>
</gene>
<feature type="short sequence motif" description="Important for interaction with partner proteins" evidence="2">
    <location>
        <begin position="135"/>
        <end position="140"/>
    </location>
</feature>
<evidence type="ECO:0000256" key="2">
    <source>
        <dbReference type="HAMAP-Rule" id="MF_00984"/>
    </source>
</evidence>
<dbReference type="PANTHER" id="PTHR10302">
    <property type="entry name" value="SINGLE-STRANDED DNA-BINDING PROTEIN"/>
    <property type="match status" value="1"/>
</dbReference>
<dbReference type="GO" id="GO:0003697">
    <property type="term" value="F:single-stranded DNA binding"/>
    <property type="evidence" value="ECO:0007669"/>
    <property type="project" value="UniProtKB-UniRule"/>
</dbReference>
<organism evidence="4 5">
    <name type="scientific">Caldicoprobacter faecalis</name>
    <dbReference type="NCBI Taxonomy" id="937334"/>
    <lineage>
        <taxon>Bacteria</taxon>
        <taxon>Bacillati</taxon>
        <taxon>Bacillota</taxon>
        <taxon>Clostridia</taxon>
        <taxon>Caldicoprobacterales</taxon>
        <taxon>Caldicoprobacteraceae</taxon>
        <taxon>Caldicoprobacter</taxon>
    </lineage>
</organism>
<dbReference type="InterPro" id="IPR000424">
    <property type="entry name" value="Primosome_PriB/ssb"/>
</dbReference>
<dbReference type="Gene3D" id="2.40.50.140">
    <property type="entry name" value="Nucleic acid-binding proteins"/>
    <property type="match status" value="1"/>
</dbReference>
<comment type="caution">
    <text evidence="2">Lacks conserved residue(s) required for the propagation of feature annotation.</text>
</comment>
<dbReference type="EMBL" id="FOXR01000008">
    <property type="protein sequence ID" value="SFP98667.1"/>
    <property type="molecule type" value="Genomic_DNA"/>
</dbReference>
<sequence>MIGRLTKDPEIRYLPSGVAVTTFFLAVNRNFTNQQGEREADFIPIVVWRGLAETCAKYLSKGRLVAVSGRIQTRNYEGRDGQRRYVTEVVADEVVFLDRDSSGMDRSAVPFDDLSHSQQEYEDAPAGFQYIEGEEDELPF</sequence>
<dbReference type="NCBIfam" id="TIGR00621">
    <property type="entry name" value="ssb"/>
    <property type="match status" value="1"/>
</dbReference>
<keyword evidence="2" id="KW-0235">DNA replication</keyword>
<dbReference type="PIRSF" id="PIRSF002070">
    <property type="entry name" value="SSB"/>
    <property type="match status" value="1"/>
</dbReference>
<evidence type="ECO:0000313" key="4">
    <source>
        <dbReference type="EMBL" id="SFP98667.1"/>
    </source>
</evidence>
<keyword evidence="2" id="KW-0227">DNA damage</keyword>
<dbReference type="SUPFAM" id="SSF50249">
    <property type="entry name" value="Nucleic acid-binding proteins"/>
    <property type="match status" value="1"/>
</dbReference>
<dbReference type="Proteomes" id="UP000198577">
    <property type="component" value="Unassembled WGS sequence"/>
</dbReference>
<keyword evidence="2" id="KW-0233">DNA recombination</keyword>
<dbReference type="STRING" id="937334.SAMN05444406_10863"/>
<name>A0A1I5UUE9_9FIRM</name>
<keyword evidence="5" id="KW-1185">Reference proteome</keyword>
<dbReference type="GO" id="GO:0009295">
    <property type="term" value="C:nucleoid"/>
    <property type="evidence" value="ECO:0007669"/>
    <property type="project" value="TreeGrafter"/>
</dbReference>
<dbReference type="GO" id="GO:0006281">
    <property type="term" value="P:DNA repair"/>
    <property type="evidence" value="ECO:0007669"/>
    <property type="project" value="UniProtKB-UniRule"/>
</dbReference>
<dbReference type="InterPro" id="IPR011344">
    <property type="entry name" value="ssDNA-bd"/>
</dbReference>
<dbReference type="PANTHER" id="PTHR10302:SF27">
    <property type="entry name" value="SINGLE-STRANDED DNA-BINDING PROTEIN"/>
    <property type="match status" value="1"/>
</dbReference>
<dbReference type="GO" id="GO:0006310">
    <property type="term" value="P:DNA recombination"/>
    <property type="evidence" value="ECO:0007669"/>
    <property type="project" value="UniProtKB-UniRule"/>
</dbReference>
<proteinExistence type="inferred from homology"/>